<feature type="transmembrane region" description="Helical" evidence="1">
    <location>
        <begin position="7"/>
        <end position="28"/>
    </location>
</feature>
<protein>
    <submittedName>
        <fullName evidence="2">Uncharacterized protein</fullName>
    </submittedName>
</protein>
<evidence type="ECO:0000256" key="1">
    <source>
        <dbReference type="SAM" id="Phobius"/>
    </source>
</evidence>
<keyword evidence="1" id="KW-0472">Membrane</keyword>
<sequence>MYNITLSIYHFSFFFFPAFLPLGVYPAFPFGVDGLPIIFQF</sequence>
<evidence type="ECO:0000313" key="2">
    <source>
        <dbReference type="EMBL" id="DAE22467.1"/>
    </source>
</evidence>
<reference evidence="2" key="1">
    <citation type="journal article" date="2021" name="Proc. Natl. Acad. Sci. U.S.A.">
        <title>A Catalog of Tens of Thousands of Viruses from Human Metagenomes Reveals Hidden Associations with Chronic Diseases.</title>
        <authorList>
            <person name="Tisza M.J."/>
            <person name="Buck C.B."/>
        </authorList>
    </citation>
    <scope>NUCLEOTIDE SEQUENCE</scope>
    <source>
        <strain evidence="2">CtDAq1</strain>
    </source>
</reference>
<organism evidence="2">
    <name type="scientific">CrAss-like virus sp. ctDAq1</name>
    <dbReference type="NCBI Taxonomy" id="2826822"/>
    <lineage>
        <taxon>Viruses</taxon>
        <taxon>Duplodnaviria</taxon>
        <taxon>Heunggongvirae</taxon>
        <taxon>Uroviricota</taxon>
        <taxon>Caudoviricetes</taxon>
        <taxon>Crassvirales</taxon>
    </lineage>
</organism>
<dbReference type="EMBL" id="BK015733">
    <property type="protein sequence ID" value="DAE22467.1"/>
    <property type="molecule type" value="Genomic_DNA"/>
</dbReference>
<name>A0A8S5QUF1_9CAUD</name>
<accession>A0A8S5QUF1</accession>
<proteinExistence type="predicted"/>
<keyword evidence="1" id="KW-1133">Transmembrane helix</keyword>
<keyword evidence="1" id="KW-0812">Transmembrane</keyword>